<dbReference type="PROSITE" id="PS00189">
    <property type="entry name" value="LIPOYL"/>
    <property type="match status" value="1"/>
</dbReference>
<dbReference type="Pfam" id="PF07992">
    <property type="entry name" value="Pyr_redox_2"/>
    <property type="match status" value="1"/>
</dbReference>
<comment type="miscellaneous">
    <text evidence="11">The active site is a redox-active disulfide bond.</text>
</comment>
<dbReference type="RefSeq" id="WP_086655447.1">
    <property type="nucleotide sequence ID" value="NZ_BLJP01000001.1"/>
</dbReference>
<dbReference type="GO" id="GO:0045333">
    <property type="term" value="P:cellular respiration"/>
    <property type="evidence" value="ECO:0007669"/>
    <property type="project" value="UniProtKB-ARBA"/>
</dbReference>
<comment type="cofactor">
    <cofactor evidence="1">
        <name>(R)-lipoate</name>
        <dbReference type="ChEBI" id="CHEBI:83088"/>
    </cofactor>
</comment>
<dbReference type="PRINTS" id="PR00368">
    <property type="entry name" value="FADPNR"/>
</dbReference>
<evidence type="ECO:0000256" key="6">
    <source>
        <dbReference type="ARBA" id="ARBA00022827"/>
    </source>
</evidence>
<dbReference type="InterPro" id="IPR006258">
    <property type="entry name" value="Lipoamide_DH"/>
</dbReference>
<comment type="cofactor">
    <cofactor evidence="11">
        <name>FAD</name>
        <dbReference type="ChEBI" id="CHEBI:57692"/>
    </cofactor>
    <text evidence="11">Binds 1 FAD per subunit.</text>
</comment>
<evidence type="ECO:0000256" key="10">
    <source>
        <dbReference type="ARBA" id="ARBA00023284"/>
    </source>
</evidence>
<sequence length="582" mass="60014">MPIEIKVPSLGESVTTATIGKWLKQPGDAVKADEPVVELETDKVSVEVPAPADGRLAAHAVAEGDEVAVGAVLATLEQGAAGASAPAQAKSAPADKAEKPAAAPAAAKPVAAAPQAEAPAQTDYDVVVIGAGPGGYVCAIRAAQLGFKVACVEKRATLGGTCLNVGCIPSKALLQSSENYHAAGHDFAAHGVVIDSVKLDLARMQARKAEIVGANVKGVEYLFKKNGITWLKGHGKVEGTGRLTVDGKPVTAKHIIIASGSDSANLPGIEVDEKTIVTSTGALELSEVPKRLVVIGGGVIGLELGSVWQRLGAEVTVIEYLNRLVPGTDNEVASQFQKLLVKQGFKLKLGHKVTKAEKTKKGVVLSVEPAAGGAVETLEADIVLLAVGRTAASKGMGLEEAGIELDKRGRVVTDAHFATNVPGIYAIGDVIAGPMLAHKAEEEGVALAEILAGQAGHVNYDAIPGVIYTWPEVASVGFTEEQLKEKGTTYKTGKFPFMANGRARALGMTDGFVKVLACEKTDRVLGVHIIGPCAGELIAEATMAIEFGASAEDIGRVCHAHPTLSEAVKEAALGADNRSINI</sequence>
<evidence type="ECO:0000313" key="15">
    <source>
        <dbReference type="Proteomes" id="UP000548726"/>
    </source>
</evidence>
<evidence type="ECO:0000256" key="12">
    <source>
        <dbReference type="SAM" id="MobiDB-lite"/>
    </source>
</evidence>
<comment type="caution">
    <text evidence="14">The sequence shown here is derived from an EMBL/GenBank/DDBJ whole genome shotgun (WGS) entry which is preliminary data.</text>
</comment>
<feature type="domain" description="Lipoyl-binding" evidence="13">
    <location>
        <begin position="2"/>
        <end position="77"/>
    </location>
</feature>
<dbReference type="InterPro" id="IPR011053">
    <property type="entry name" value="Single_hybrid_motif"/>
</dbReference>
<dbReference type="InterPro" id="IPR023753">
    <property type="entry name" value="FAD/NAD-binding_dom"/>
</dbReference>
<evidence type="ECO:0000256" key="4">
    <source>
        <dbReference type="ARBA" id="ARBA00022630"/>
    </source>
</evidence>
<dbReference type="Gene3D" id="3.30.390.30">
    <property type="match status" value="1"/>
</dbReference>
<keyword evidence="10 11" id="KW-0676">Redox-active center</keyword>
<dbReference type="PROSITE" id="PS50968">
    <property type="entry name" value="BIOTINYL_LIPOYL"/>
    <property type="match status" value="1"/>
</dbReference>
<dbReference type="InterPro" id="IPR012999">
    <property type="entry name" value="Pyr_OxRdtase_I_AS"/>
</dbReference>
<dbReference type="InterPro" id="IPR004099">
    <property type="entry name" value="Pyr_nucl-diS_OxRdtase_dimer"/>
</dbReference>
<evidence type="ECO:0000256" key="5">
    <source>
        <dbReference type="ARBA" id="ARBA00022823"/>
    </source>
</evidence>
<feature type="region of interest" description="Disordered" evidence="12">
    <location>
        <begin position="84"/>
        <end position="105"/>
    </location>
</feature>
<evidence type="ECO:0000259" key="13">
    <source>
        <dbReference type="PROSITE" id="PS50968"/>
    </source>
</evidence>
<keyword evidence="6 11" id="KW-0274">FAD</keyword>
<protein>
    <recommendedName>
        <fullName evidence="3 11">Dihydrolipoyl dehydrogenase</fullName>
        <ecNumber evidence="3 11">1.8.1.4</ecNumber>
    </recommendedName>
</protein>
<dbReference type="PRINTS" id="PR00411">
    <property type="entry name" value="PNDRDTASEI"/>
</dbReference>
<evidence type="ECO:0000256" key="2">
    <source>
        <dbReference type="ARBA" id="ARBA00007532"/>
    </source>
</evidence>
<dbReference type="PANTHER" id="PTHR22912:SF151">
    <property type="entry name" value="DIHYDROLIPOYL DEHYDROGENASE, MITOCHONDRIAL"/>
    <property type="match status" value="1"/>
</dbReference>
<proteinExistence type="inferred from homology"/>
<name>A0A6V8I4V0_9PROT</name>
<comment type="similarity">
    <text evidence="2 11">Belongs to the class-I pyridine nucleotide-disulfide oxidoreductase family.</text>
</comment>
<dbReference type="GO" id="GO:0005737">
    <property type="term" value="C:cytoplasm"/>
    <property type="evidence" value="ECO:0007669"/>
    <property type="project" value="UniProtKB-ARBA"/>
</dbReference>
<dbReference type="PANTHER" id="PTHR22912">
    <property type="entry name" value="DISULFIDE OXIDOREDUCTASE"/>
    <property type="match status" value="1"/>
</dbReference>
<dbReference type="InterPro" id="IPR036188">
    <property type="entry name" value="FAD/NAD-bd_sf"/>
</dbReference>
<dbReference type="GO" id="GO:0004148">
    <property type="term" value="F:dihydrolipoyl dehydrogenase (NADH) activity"/>
    <property type="evidence" value="ECO:0007669"/>
    <property type="project" value="UniProtKB-EC"/>
</dbReference>
<comment type="catalytic activity">
    <reaction evidence="11">
        <text>N(6)-[(R)-dihydrolipoyl]-L-lysyl-[protein] + NAD(+) = N(6)-[(R)-lipoyl]-L-lysyl-[protein] + NADH + H(+)</text>
        <dbReference type="Rhea" id="RHEA:15045"/>
        <dbReference type="Rhea" id="RHEA-COMP:10474"/>
        <dbReference type="Rhea" id="RHEA-COMP:10475"/>
        <dbReference type="ChEBI" id="CHEBI:15378"/>
        <dbReference type="ChEBI" id="CHEBI:57540"/>
        <dbReference type="ChEBI" id="CHEBI:57945"/>
        <dbReference type="ChEBI" id="CHEBI:83099"/>
        <dbReference type="ChEBI" id="CHEBI:83100"/>
        <dbReference type="EC" id="1.8.1.4"/>
    </reaction>
</comment>
<dbReference type="SUPFAM" id="SSF51905">
    <property type="entry name" value="FAD/NAD(P)-binding domain"/>
    <property type="match status" value="1"/>
</dbReference>
<dbReference type="Pfam" id="PF02852">
    <property type="entry name" value="Pyr_redox_dim"/>
    <property type="match status" value="1"/>
</dbReference>
<dbReference type="GO" id="GO:0050660">
    <property type="term" value="F:flavin adenine dinucleotide binding"/>
    <property type="evidence" value="ECO:0007669"/>
    <property type="project" value="InterPro"/>
</dbReference>
<dbReference type="SUPFAM" id="SSF55424">
    <property type="entry name" value="FAD/NAD-linked reductases, dimerisation (C-terminal) domain"/>
    <property type="match status" value="1"/>
</dbReference>
<dbReference type="OrthoDB" id="9764616at2"/>
<dbReference type="EMBL" id="BLJP01000001">
    <property type="protein sequence ID" value="GFE92112.1"/>
    <property type="molecule type" value="Genomic_DNA"/>
</dbReference>
<dbReference type="InterPro" id="IPR016156">
    <property type="entry name" value="FAD/NAD-linked_Rdtase_dimer_sf"/>
</dbReference>
<dbReference type="SUPFAM" id="SSF51230">
    <property type="entry name" value="Single hybrid motif"/>
    <property type="match status" value="1"/>
</dbReference>
<dbReference type="Gene3D" id="3.50.50.60">
    <property type="entry name" value="FAD/NAD(P)-binding domain"/>
    <property type="match status" value="2"/>
</dbReference>
<keyword evidence="7 11" id="KW-0560">Oxidoreductase</keyword>
<dbReference type="Proteomes" id="UP000548726">
    <property type="component" value="Unassembled WGS sequence"/>
</dbReference>
<keyword evidence="5" id="KW-0450">Lipoyl</keyword>
<dbReference type="PROSITE" id="PS00076">
    <property type="entry name" value="PYRIDINE_REDOX_1"/>
    <property type="match status" value="1"/>
</dbReference>
<keyword evidence="4 11" id="KW-0285">Flavoprotein</keyword>
<evidence type="ECO:0000256" key="9">
    <source>
        <dbReference type="ARBA" id="ARBA00023157"/>
    </source>
</evidence>
<reference evidence="14 15" key="1">
    <citation type="journal article" date="2020" name="Cell Rep.">
        <title>Local necrotic cells trigger systemic immune activation via gut microbiome dysbiosis in Drosophila.</title>
        <authorList>
            <person name="Kosakamoto H."/>
            <person name="Yamauchi T."/>
            <person name="Akuzawa-Tokita Y."/>
            <person name="Nishimura K."/>
            <person name="Soga T."/>
            <person name="Murakami T."/>
            <person name="Mori H."/>
            <person name="Yamamoto K."/>
            <person name="Miyazaki R."/>
            <person name="Koto A."/>
            <person name="Miura M."/>
            <person name="Obata F."/>
        </authorList>
    </citation>
    <scope>NUCLEOTIDE SEQUENCE [LARGE SCALE GENOMIC DNA]</scope>
    <source>
        <strain evidence="14 15">Ai</strain>
    </source>
</reference>
<evidence type="ECO:0000256" key="8">
    <source>
        <dbReference type="ARBA" id="ARBA00023027"/>
    </source>
</evidence>
<keyword evidence="15" id="KW-1185">Reference proteome</keyword>
<evidence type="ECO:0000256" key="1">
    <source>
        <dbReference type="ARBA" id="ARBA00001938"/>
    </source>
</evidence>
<dbReference type="NCBIfam" id="TIGR01350">
    <property type="entry name" value="lipoamide_DH"/>
    <property type="match status" value="1"/>
</dbReference>
<dbReference type="InterPro" id="IPR050151">
    <property type="entry name" value="Class-I_Pyr_Nuc-Dis_Oxidored"/>
</dbReference>
<evidence type="ECO:0000256" key="3">
    <source>
        <dbReference type="ARBA" id="ARBA00012608"/>
    </source>
</evidence>
<accession>A0A6V8I4V0</accession>
<dbReference type="FunFam" id="3.50.50.60:FF:000025">
    <property type="entry name" value="Dihydrolipoyl dehydrogenase"/>
    <property type="match status" value="1"/>
</dbReference>
<dbReference type="InterPro" id="IPR000089">
    <property type="entry name" value="Biotin_lipoyl"/>
</dbReference>
<organism evidence="14 15">
    <name type="scientific">Acetobacter persici</name>
    <dbReference type="NCBI Taxonomy" id="1076596"/>
    <lineage>
        <taxon>Bacteria</taxon>
        <taxon>Pseudomonadati</taxon>
        <taxon>Pseudomonadota</taxon>
        <taxon>Alphaproteobacteria</taxon>
        <taxon>Acetobacterales</taxon>
        <taxon>Acetobacteraceae</taxon>
        <taxon>Acetobacter</taxon>
    </lineage>
</organism>
<evidence type="ECO:0000256" key="11">
    <source>
        <dbReference type="RuleBase" id="RU003692"/>
    </source>
</evidence>
<evidence type="ECO:0000256" key="7">
    <source>
        <dbReference type="ARBA" id="ARBA00023002"/>
    </source>
</evidence>
<dbReference type="Pfam" id="PF00364">
    <property type="entry name" value="Biotin_lipoyl"/>
    <property type="match status" value="1"/>
</dbReference>
<dbReference type="Gene3D" id="2.40.50.100">
    <property type="match status" value="1"/>
</dbReference>
<evidence type="ECO:0000313" key="14">
    <source>
        <dbReference type="EMBL" id="GFE92112.1"/>
    </source>
</evidence>
<dbReference type="FunFam" id="3.30.390.30:FF:000001">
    <property type="entry name" value="Dihydrolipoyl dehydrogenase"/>
    <property type="match status" value="1"/>
</dbReference>
<dbReference type="AlphaFoldDB" id="A0A6V8I4V0"/>
<gene>
    <name evidence="14" type="primary">lpdA</name>
    <name evidence="14" type="ORF">DmAi_01710</name>
</gene>
<dbReference type="EC" id="1.8.1.4" evidence="3 11"/>
<keyword evidence="9" id="KW-1015">Disulfide bond</keyword>
<dbReference type="GO" id="GO:0006103">
    <property type="term" value="P:2-oxoglutarate metabolic process"/>
    <property type="evidence" value="ECO:0007669"/>
    <property type="project" value="TreeGrafter"/>
</dbReference>
<dbReference type="CDD" id="cd06849">
    <property type="entry name" value="lipoyl_domain"/>
    <property type="match status" value="1"/>
</dbReference>
<keyword evidence="8 11" id="KW-0520">NAD</keyword>
<dbReference type="InterPro" id="IPR003016">
    <property type="entry name" value="2-oxoA_DH_lipoyl-BS"/>
</dbReference>
<dbReference type="GO" id="GO:1990234">
    <property type="term" value="C:transferase complex"/>
    <property type="evidence" value="ECO:0007669"/>
    <property type="project" value="UniProtKB-ARBA"/>
</dbReference>